<reference evidence="6 7" key="1">
    <citation type="submission" date="2011-09" db="EMBL/GenBank/DDBJ databases">
        <title>The permanent draft genome of Caldithrix abyssi DSM 13497.</title>
        <authorList>
            <consortium name="US DOE Joint Genome Institute (JGI-PGF)"/>
            <person name="Lucas S."/>
            <person name="Han J."/>
            <person name="Lapidus A."/>
            <person name="Bruce D."/>
            <person name="Goodwin L."/>
            <person name="Pitluck S."/>
            <person name="Peters L."/>
            <person name="Kyrpides N."/>
            <person name="Mavromatis K."/>
            <person name="Ivanova N."/>
            <person name="Mikhailova N."/>
            <person name="Chertkov O."/>
            <person name="Detter J.C."/>
            <person name="Tapia R."/>
            <person name="Han C."/>
            <person name="Land M."/>
            <person name="Hauser L."/>
            <person name="Markowitz V."/>
            <person name="Cheng J.-F."/>
            <person name="Hugenholtz P."/>
            <person name="Woyke T."/>
            <person name="Wu D."/>
            <person name="Spring S."/>
            <person name="Brambilla E."/>
            <person name="Klenk H.-P."/>
            <person name="Eisen J.A."/>
        </authorList>
    </citation>
    <scope>NUCLEOTIDE SEQUENCE [LARGE SCALE GENOMIC DNA]</scope>
    <source>
        <strain evidence="6 7">DSM 13497</strain>
    </source>
</reference>
<evidence type="ECO:0000256" key="1">
    <source>
        <dbReference type="ARBA" id="ARBA00022574"/>
    </source>
</evidence>
<dbReference type="PROSITE" id="PS50294">
    <property type="entry name" value="WD_REPEATS_REGION"/>
    <property type="match status" value="1"/>
</dbReference>
<keyword evidence="1 4" id="KW-0853">WD repeat</keyword>
<feature type="repeat" description="WD" evidence="4">
    <location>
        <begin position="295"/>
        <end position="336"/>
    </location>
</feature>
<dbReference type="PROSITE" id="PS51257">
    <property type="entry name" value="PROKAR_LIPOPROTEIN"/>
    <property type="match status" value="1"/>
</dbReference>
<dbReference type="HOGENOM" id="CLU_586207_0_0_0"/>
<name>H1XX26_CALAY</name>
<dbReference type="InterPro" id="IPR015943">
    <property type="entry name" value="WD40/YVTN_repeat-like_dom_sf"/>
</dbReference>
<dbReference type="SMART" id="SM00320">
    <property type="entry name" value="WD40"/>
    <property type="match status" value="3"/>
</dbReference>
<dbReference type="EMBL" id="CM001402">
    <property type="protein sequence ID" value="EHO40763.1"/>
    <property type="molecule type" value="Genomic_DNA"/>
</dbReference>
<dbReference type="Proteomes" id="UP000004671">
    <property type="component" value="Chromosome"/>
</dbReference>
<dbReference type="PROSITE" id="PS50082">
    <property type="entry name" value="WD_REPEATS_2"/>
    <property type="match status" value="2"/>
</dbReference>
<gene>
    <name evidence="6" type="ORF">Calab_1135</name>
</gene>
<dbReference type="STRING" id="880073.Cabys_3993"/>
<keyword evidence="7" id="KW-1185">Reference proteome</keyword>
<feature type="repeat" description="WD" evidence="4">
    <location>
        <begin position="253"/>
        <end position="294"/>
    </location>
</feature>
<dbReference type="Pfam" id="PF11611">
    <property type="entry name" value="DUF4352"/>
    <property type="match status" value="1"/>
</dbReference>
<dbReference type="PANTHER" id="PTHR19848">
    <property type="entry name" value="WD40 REPEAT PROTEIN"/>
    <property type="match status" value="1"/>
</dbReference>
<evidence type="ECO:0000256" key="3">
    <source>
        <dbReference type="ARBA" id="ARBA00022737"/>
    </source>
</evidence>
<dbReference type="RefSeq" id="WP_006927794.1">
    <property type="nucleotide sequence ID" value="NZ_CP018099.1"/>
</dbReference>
<dbReference type="InterPro" id="IPR036322">
    <property type="entry name" value="WD40_repeat_dom_sf"/>
</dbReference>
<dbReference type="eggNOG" id="COG2319">
    <property type="taxonomic scope" value="Bacteria"/>
</dbReference>
<dbReference type="Gene3D" id="2.60.40.1240">
    <property type="match status" value="1"/>
</dbReference>
<dbReference type="Gene3D" id="2.130.10.10">
    <property type="entry name" value="YVTN repeat-like/Quinoprotein amine dehydrogenase"/>
    <property type="match status" value="1"/>
</dbReference>
<evidence type="ECO:0000256" key="4">
    <source>
        <dbReference type="PROSITE-ProRule" id="PRU00221"/>
    </source>
</evidence>
<protein>
    <submittedName>
        <fullName evidence="6">WD40 repeat-containing protein</fullName>
    </submittedName>
</protein>
<keyword evidence="2" id="KW-0732">Signal</keyword>
<dbReference type="Pfam" id="PF00400">
    <property type="entry name" value="WD40"/>
    <property type="match status" value="2"/>
</dbReference>
<evidence type="ECO:0000259" key="5">
    <source>
        <dbReference type="Pfam" id="PF11611"/>
    </source>
</evidence>
<dbReference type="InterPro" id="IPR029050">
    <property type="entry name" value="Immunoprotect_excell_Ig-like"/>
</dbReference>
<dbReference type="SUPFAM" id="SSF50978">
    <property type="entry name" value="WD40 repeat-like"/>
    <property type="match status" value="1"/>
</dbReference>
<dbReference type="AlphaFoldDB" id="H1XX26"/>
<dbReference type="PaxDb" id="880073-Calab_1135"/>
<accession>H1XX26</accession>
<evidence type="ECO:0000313" key="7">
    <source>
        <dbReference type="Proteomes" id="UP000004671"/>
    </source>
</evidence>
<dbReference type="OrthoDB" id="933690at2"/>
<keyword evidence="3" id="KW-0677">Repeat</keyword>
<organism evidence="6 7">
    <name type="scientific">Caldithrix abyssi DSM 13497</name>
    <dbReference type="NCBI Taxonomy" id="880073"/>
    <lineage>
        <taxon>Bacteria</taxon>
        <taxon>Pseudomonadati</taxon>
        <taxon>Calditrichota</taxon>
        <taxon>Calditrichia</taxon>
        <taxon>Calditrichales</taxon>
        <taxon>Calditrichaceae</taxon>
        <taxon>Caldithrix</taxon>
    </lineage>
</organism>
<dbReference type="PANTHER" id="PTHR19848:SF8">
    <property type="entry name" value="F-BOX AND WD REPEAT DOMAIN CONTAINING 7"/>
    <property type="match status" value="1"/>
</dbReference>
<dbReference type="InterPro" id="IPR001680">
    <property type="entry name" value="WD40_rpt"/>
</dbReference>
<dbReference type="InParanoid" id="H1XX26"/>
<evidence type="ECO:0000313" key="6">
    <source>
        <dbReference type="EMBL" id="EHO40763.1"/>
    </source>
</evidence>
<proteinExistence type="predicted"/>
<dbReference type="InterPro" id="IPR029051">
    <property type="entry name" value="DUF4352"/>
</dbReference>
<feature type="domain" description="DUF4352" evidence="5">
    <location>
        <begin position="348"/>
        <end position="457"/>
    </location>
</feature>
<sequence length="466" mass="52677">MVDFKMSGMQKSLILLLFLFIFVGCKKQEATPSDASGQAISFINVVHKKGVVDILPLDNHRLLSIGRDSLVILWQTDSARAMAFKRLRRTPVALARSVNDPASFWLFLEKGVILQLSIPELAVKNQIQTVFNNFARPLLSLPQKVFYARADLNLVLFDPLKASVKIQPFALNFKDAISVARTQPLLVRFRDTQARLFDLRTFKGLSSVNLPRFNSRTKAPRLITFVDDHFCLAAHAENLWLIDWNRRQARILPRNHLAPITALAASNSLKMFFSGSMDKSIKVWDMDSQELKASLYGHFFNINRLVVIDSTQSLISASEDGTILIYDLHNFEMVKRLGAMEVALKSPWQLTITSVYPARSFKVGTDEYNVSERGSRLLKVNAEIKNISPADAIFFSSNFFIIDSSNARTPCVGLENYVALGPDAYFKRLISPGKSIKGTFIFVIKPPYQKYRLTYETLPPVSLQDF</sequence>
<evidence type="ECO:0000256" key="2">
    <source>
        <dbReference type="ARBA" id="ARBA00022729"/>
    </source>
</evidence>